<evidence type="ECO:0000313" key="2">
    <source>
        <dbReference type="EMBL" id="CAL6026660.1"/>
    </source>
</evidence>
<reference evidence="2 3" key="2">
    <citation type="submission" date="2024-07" db="EMBL/GenBank/DDBJ databases">
        <authorList>
            <person name="Akdeniz Z."/>
        </authorList>
    </citation>
    <scope>NUCLEOTIDE SEQUENCE [LARGE SCALE GENOMIC DNA]</scope>
</reference>
<gene>
    <name evidence="1" type="ORF">HINF_LOCUS19564</name>
    <name evidence="2" type="ORF">HINF_LOCUS30953</name>
</gene>
<dbReference type="EMBL" id="CATOUU010000499">
    <property type="protein sequence ID" value="CAI9931919.1"/>
    <property type="molecule type" value="Genomic_DNA"/>
</dbReference>
<protein>
    <submittedName>
        <fullName evidence="2">Hypothetical_protein</fullName>
    </submittedName>
</protein>
<evidence type="ECO:0000313" key="1">
    <source>
        <dbReference type="EMBL" id="CAI9931919.1"/>
    </source>
</evidence>
<dbReference type="EMBL" id="CAXDID020000102">
    <property type="protein sequence ID" value="CAL6026660.1"/>
    <property type="molecule type" value="Genomic_DNA"/>
</dbReference>
<organism evidence="1">
    <name type="scientific">Hexamita inflata</name>
    <dbReference type="NCBI Taxonomy" id="28002"/>
    <lineage>
        <taxon>Eukaryota</taxon>
        <taxon>Metamonada</taxon>
        <taxon>Diplomonadida</taxon>
        <taxon>Hexamitidae</taxon>
        <taxon>Hexamitinae</taxon>
        <taxon>Hexamita</taxon>
    </lineage>
</organism>
<dbReference type="AlphaFoldDB" id="A0AA86P4Q0"/>
<comment type="caution">
    <text evidence="1">The sequence shown here is derived from an EMBL/GenBank/DDBJ whole genome shotgun (WGS) entry which is preliminary data.</text>
</comment>
<name>A0AA86P4Q0_9EUKA</name>
<accession>A0AA86P4Q0</accession>
<proteinExistence type="predicted"/>
<reference evidence="1" key="1">
    <citation type="submission" date="2023-06" db="EMBL/GenBank/DDBJ databases">
        <authorList>
            <person name="Kurt Z."/>
        </authorList>
    </citation>
    <scope>NUCLEOTIDE SEQUENCE</scope>
</reference>
<evidence type="ECO:0000313" key="3">
    <source>
        <dbReference type="Proteomes" id="UP001642409"/>
    </source>
</evidence>
<sequence length="140" mass="16241">MHRFAPNNSLLRPNTTMPCLAAFCSWFFCLSFKNIQEPKLYEQSASLNQPLETARSAGAGRQVMFVVIAGYFPARKPEISQYLQTPSKTGKCQALQLNLEKIILILMYFQITLYLLKLYQPILRLFRIQFIVFQLKNNNK</sequence>
<dbReference type="Proteomes" id="UP001642409">
    <property type="component" value="Unassembled WGS sequence"/>
</dbReference>
<keyword evidence="3" id="KW-1185">Reference proteome</keyword>